<accession>R4XKZ5</accession>
<organism evidence="6 7">
    <name type="scientific">Taphrina deformans (strain PYCC 5710 / ATCC 11124 / CBS 356.35 / IMI 108563 / JCM 9778 / NBRC 8474)</name>
    <name type="common">Peach leaf curl fungus</name>
    <name type="synonym">Lalaria deformans</name>
    <dbReference type="NCBI Taxonomy" id="1097556"/>
    <lineage>
        <taxon>Eukaryota</taxon>
        <taxon>Fungi</taxon>
        <taxon>Dikarya</taxon>
        <taxon>Ascomycota</taxon>
        <taxon>Taphrinomycotina</taxon>
        <taxon>Taphrinomycetes</taxon>
        <taxon>Taphrinales</taxon>
        <taxon>Taphrinaceae</taxon>
        <taxon>Taphrina</taxon>
    </lineage>
</organism>
<feature type="active site" evidence="3">
    <location>
        <position position="236"/>
    </location>
</feature>
<dbReference type="GO" id="GO:0016620">
    <property type="term" value="F:oxidoreductase activity, acting on the aldehyde or oxo group of donors, NAD or NADP as acceptor"/>
    <property type="evidence" value="ECO:0007669"/>
    <property type="project" value="InterPro"/>
</dbReference>
<evidence type="ECO:0000256" key="1">
    <source>
        <dbReference type="ARBA" id="ARBA00009986"/>
    </source>
</evidence>
<dbReference type="InterPro" id="IPR016163">
    <property type="entry name" value="Ald_DH_C"/>
</dbReference>
<dbReference type="Gene3D" id="3.40.309.10">
    <property type="entry name" value="Aldehyde Dehydrogenase, Chain A, domain 2"/>
    <property type="match status" value="1"/>
</dbReference>
<dbReference type="Proteomes" id="UP000013776">
    <property type="component" value="Unassembled WGS sequence"/>
</dbReference>
<dbReference type="InterPro" id="IPR016161">
    <property type="entry name" value="Ald_DH/histidinol_DH"/>
</dbReference>
<dbReference type="InterPro" id="IPR015590">
    <property type="entry name" value="Aldehyde_DH_dom"/>
</dbReference>
<proteinExistence type="inferred from homology"/>
<keyword evidence="7" id="KW-1185">Reference proteome</keyword>
<evidence type="ECO:0000313" key="6">
    <source>
        <dbReference type="EMBL" id="CCG85084.1"/>
    </source>
</evidence>
<evidence type="ECO:0000313" key="7">
    <source>
        <dbReference type="Proteomes" id="UP000013776"/>
    </source>
</evidence>
<dbReference type="AlphaFoldDB" id="R4XKZ5"/>
<dbReference type="eggNOG" id="KOG2450">
    <property type="taxonomic scope" value="Eukaryota"/>
</dbReference>
<dbReference type="EMBL" id="CAHR02000436">
    <property type="protein sequence ID" value="CCG85084.1"/>
    <property type="molecule type" value="Genomic_DNA"/>
</dbReference>
<dbReference type="CDD" id="cd07102">
    <property type="entry name" value="ALDH_EDX86601"/>
    <property type="match status" value="1"/>
</dbReference>
<dbReference type="Pfam" id="PF00171">
    <property type="entry name" value="Aldedh"/>
    <property type="match status" value="1"/>
</dbReference>
<evidence type="ECO:0000256" key="3">
    <source>
        <dbReference type="PROSITE-ProRule" id="PRU10007"/>
    </source>
</evidence>
<dbReference type="VEuPathDB" id="FungiDB:TAPDE_005676"/>
<dbReference type="Gene3D" id="3.40.605.10">
    <property type="entry name" value="Aldehyde Dehydrogenase, Chain A, domain 1"/>
    <property type="match status" value="1"/>
</dbReference>
<evidence type="ECO:0000256" key="4">
    <source>
        <dbReference type="RuleBase" id="RU003345"/>
    </source>
</evidence>
<name>R4XKZ5_TAPDE</name>
<comment type="caution">
    <text evidence="6">The sequence shown here is derived from an EMBL/GenBank/DDBJ whole genome shotgun (WGS) entry which is preliminary data.</text>
</comment>
<dbReference type="InterPro" id="IPR029510">
    <property type="entry name" value="Ald_DH_CS_GLU"/>
</dbReference>
<dbReference type="STRING" id="1097556.R4XKZ5"/>
<protein>
    <recommendedName>
        <fullName evidence="5">Aldehyde dehydrogenase domain-containing protein</fullName>
    </recommendedName>
</protein>
<reference evidence="6 7" key="1">
    <citation type="journal article" date="2013" name="MBio">
        <title>Genome sequencing of the plant pathogen Taphrina deformans, the causal agent of peach leaf curl.</title>
        <authorList>
            <person name="Cisse O.H."/>
            <person name="Almeida J.M.G.C.F."/>
            <person name="Fonseca A."/>
            <person name="Kumar A.A."/>
            <person name="Salojaervi J."/>
            <person name="Overmyer K."/>
            <person name="Hauser P.M."/>
            <person name="Pagni M."/>
        </authorList>
    </citation>
    <scope>NUCLEOTIDE SEQUENCE [LARGE SCALE GENOMIC DNA]</scope>
    <source>
        <strain evidence="7">PYCC 5710 / ATCC 11124 / CBS 356.35 / IMI 108563 / JCM 9778 / NBRC 8474</strain>
    </source>
</reference>
<dbReference type="InterPro" id="IPR016162">
    <property type="entry name" value="Ald_DH_N"/>
</dbReference>
<feature type="domain" description="Aldehyde dehydrogenase" evidence="5">
    <location>
        <begin position="3"/>
        <end position="460"/>
    </location>
</feature>
<sequence length="466" mass="50773">MSLKTLSPVDQSVVVERQETTLQELDDIFARSREAFTTYATSTSLVERIAIASRFLDLVAENSDVLSKEITVQMGRPLRYTPIEVKTAVARGRFMIGAAEEALKDEPADQSDPKINRFVKKVPIGPCYIIGAWNYPWLITINAVLPALIAGNTVVLKHSPQTPLVADRFVEFYQKAGLPENVLQAIHVGSIDVMKAICQRKEIAHICFTGSVAGGRAVERASALAERDSFVGVGLELGGKDPAYVRADADPVFSAVELVDGATFSSGQSCCAVERIYVHQDNYDKFVEAFVEEAKKHVLGDPMDSRTTLGPVVSLRSADNIRLQVRDALSKGAKTALPTDPKDHEGSGYVTPQVLLDVTHDMACMTEETFGPTVGIMKVAGDAEAISLMNDSQFGLTASIWSTDSDGKVLDLMDQVEAGTVFVNRSDYPDPSLAWTGVKLSGRGVTMGKHGYDQFYNIKSYHMKKV</sequence>
<dbReference type="PANTHER" id="PTHR11699">
    <property type="entry name" value="ALDEHYDE DEHYDROGENASE-RELATED"/>
    <property type="match status" value="1"/>
</dbReference>
<evidence type="ECO:0000256" key="2">
    <source>
        <dbReference type="ARBA" id="ARBA00023002"/>
    </source>
</evidence>
<dbReference type="OrthoDB" id="310895at2759"/>
<gene>
    <name evidence="6" type="ORF">TAPDE_005676</name>
</gene>
<evidence type="ECO:0000259" key="5">
    <source>
        <dbReference type="Pfam" id="PF00171"/>
    </source>
</evidence>
<keyword evidence="2 4" id="KW-0560">Oxidoreductase</keyword>
<comment type="similarity">
    <text evidence="1 4">Belongs to the aldehyde dehydrogenase family.</text>
</comment>
<dbReference type="PROSITE" id="PS00687">
    <property type="entry name" value="ALDEHYDE_DEHYDR_GLU"/>
    <property type="match status" value="1"/>
</dbReference>
<dbReference type="SUPFAM" id="SSF53720">
    <property type="entry name" value="ALDH-like"/>
    <property type="match status" value="1"/>
</dbReference>
<dbReference type="FunFam" id="3.40.309.10:FF:000009">
    <property type="entry name" value="Aldehyde dehydrogenase A"/>
    <property type="match status" value="1"/>
</dbReference>